<name>A0A0D2A4I4_EXOME</name>
<sequence>MADDDDPVVAEYDVYLTHPPPSTSDEPSSKLCLLQYPAHRKASKPYNAALSQAPTALRLKSKTGFLEVDIPMIAHDHYNELTGEKYGKAIAENRTLHTGGTHGLAGGFSVNSLLRPGDTLALDTPDFVYPPLVTQTLGGKIVTPSPRDPIYLLGHFRNKQLHLSHLDSVVQMRPQLHHIDAEDENKRRLPSTANTAPGRTKAASDGLANKVESKAIEIKLKDNKDDSKDRSLNDNAKMLRDIQTDEWQEFSWVDQDEEEARDVFESHLNLSPTKVAAAPRLKSGISNGDWLDKMSAPREDGKKGLLAKLRGRERERARRKKAEEEKRQRQRANATGLQGGISATLGVDTDSDLSSAEDSDVPV</sequence>
<proteinExistence type="predicted"/>
<dbReference type="AlphaFoldDB" id="A0A0D2A4I4"/>
<evidence type="ECO:0000256" key="1">
    <source>
        <dbReference type="SAM" id="MobiDB-lite"/>
    </source>
</evidence>
<feature type="region of interest" description="Disordered" evidence="1">
    <location>
        <begin position="179"/>
        <end position="206"/>
    </location>
</feature>
<evidence type="ECO:0000313" key="3">
    <source>
        <dbReference type="Proteomes" id="UP000054302"/>
    </source>
</evidence>
<dbReference type="Proteomes" id="UP000054302">
    <property type="component" value="Unassembled WGS sequence"/>
</dbReference>
<organism evidence="2 3">
    <name type="scientific">Exophiala mesophila</name>
    <name type="common">Black yeast-like fungus</name>
    <dbReference type="NCBI Taxonomy" id="212818"/>
    <lineage>
        <taxon>Eukaryota</taxon>
        <taxon>Fungi</taxon>
        <taxon>Dikarya</taxon>
        <taxon>Ascomycota</taxon>
        <taxon>Pezizomycotina</taxon>
        <taxon>Eurotiomycetes</taxon>
        <taxon>Chaetothyriomycetidae</taxon>
        <taxon>Chaetothyriales</taxon>
        <taxon>Herpotrichiellaceae</taxon>
        <taxon>Exophiala</taxon>
    </lineage>
</organism>
<dbReference type="InterPro" id="IPR006886">
    <property type="entry name" value="RNA_pol_III_Rpc5"/>
</dbReference>
<dbReference type="OrthoDB" id="340681at2759"/>
<dbReference type="PANTHER" id="PTHR12069">
    <property type="entry name" value="DNA-DIRECTED RNA POLYMERASES III 80 KDA POLYPEPTIDE RNA POLYMERASE III SUBUNIT 5"/>
    <property type="match status" value="1"/>
</dbReference>
<evidence type="ECO:0000313" key="2">
    <source>
        <dbReference type="EMBL" id="KIV93883.1"/>
    </source>
</evidence>
<gene>
    <name evidence="2" type="ORF">PV10_05062</name>
</gene>
<reference evidence="2 3" key="1">
    <citation type="submission" date="2015-01" db="EMBL/GenBank/DDBJ databases">
        <title>The Genome Sequence of Exophiala mesophila CBS40295.</title>
        <authorList>
            <consortium name="The Broad Institute Genomics Platform"/>
            <person name="Cuomo C."/>
            <person name="de Hoog S."/>
            <person name="Gorbushina A."/>
            <person name="Stielow B."/>
            <person name="Teixiera M."/>
            <person name="Abouelleil A."/>
            <person name="Chapman S.B."/>
            <person name="Priest M."/>
            <person name="Young S.K."/>
            <person name="Wortman J."/>
            <person name="Nusbaum C."/>
            <person name="Birren B."/>
        </authorList>
    </citation>
    <scope>NUCLEOTIDE SEQUENCE [LARGE SCALE GENOMIC DNA]</scope>
    <source>
        <strain evidence="2 3">CBS 40295</strain>
    </source>
</reference>
<feature type="compositionally biased region" description="Basic and acidic residues" evidence="1">
    <location>
        <begin position="310"/>
        <end position="327"/>
    </location>
</feature>
<dbReference type="GeneID" id="27322907"/>
<feature type="region of interest" description="Disordered" evidence="1">
    <location>
        <begin position="292"/>
        <end position="363"/>
    </location>
</feature>
<dbReference type="Pfam" id="PF04801">
    <property type="entry name" value="RPC5"/>
    <property type="match status" value="1"/>
</dbReference>
<dbReference type="STRING" id="212818.A0A0D2A4I4"/>
<feature type="compositionally biased region" description="Acidic residues" evidence="1">
    <location>
        <begin position="349"/>
        <end position="363"/>
    </location>
</feature>
<dbReference type="HOGENOM" id="CLU_045565_1_0_1"/>
<dbReference type="RefSeq" id="XP_016225457.1">
    <property type="nucleotide sequence ID" value="XM_016369669.1"/>
</dbReference>
<dbReference type="PANTHER" id="PTHR12069:SF0">
    <property type="entry name" value="DNA-DIRECTED RNA POLYMERASE III SUBUNIT RPC5"/>
    <property type="match status" value="1"/>
</dbReference>
<protein>
    <submittedName>
        <fullName evidence="2">Uncharacterized protein</fullName>
    </submittedName>
</protein>
<dbReference type="GO" id="GO:0005666">
    <property type="term" value="C:RNA polymerase III complex"/>
    <property type="evidence" value="ECO:0007669"/>
    <property type="project" value="TreeGrafter"/>
</dbReference>
<dbReference type="VEuPathDB" id="FungiDB:PV10_05062"/>
<dbReference type="OMA" id="QHPNRTD"/>
<feature type="compositionally biased region" description="Basic and acidic residues" evidence="1">
    <location>
        <begin position="292"/>
        <end position="303"/>
    </location>
</feature>
<dbReference type="EMBL" id="KN847522">
    <property type="protein sequence ID" value="KIV93883.1"/>
    <property type="molecule type" value="Genomic_DNA"/>
</dbReference>
<dbReference type="GO" id="GO:0042797">
    <property type="term" value="P:tRNA transcription by RNA polymerase III"/>
    <property type="evidence" value="ECO:0007669"/>
    <property type="project" value="TreeGrafter"/>
</dbReference>
<accession>A0A0D2A4I4</accession>
<keyword evidence="3" id="KW-1185">Reference proteome</keyword>